<keyword evidence="5" id="KW-0804">Transcription</keyword>
<gene>
    <name evidence="7" type="ORF">E8M01_23030</name>
</gene>
<evidence type="ECO:0000313" key="7">
    <source>
        <dbReference type="EMBL" id="QCI66863.1"/>
    </source>
</evidence>
<dbReference type="PROSITE" id="PS50931">
    <property type="entry name" value="HTH_LYSR"/>
    <property type="match status" value="1"/>
</dbReference>
<dbReference type="Pfam" id="PF00126">
    <property type="entry name" value="HTH_1"/>
    <property type="match status" value="1"/>
</dbReference>
<dbReference type="Gene3D" id="3.40.190.10">
    <property type="entry name" value="Periplasmic binding protein-like II"/>
    <property type="match status" value="2"/>
</dbReference>
<sequence>MKDRDLIDIRRLDLTVLLVFAELVRRRKTTDVAARMGLSQSAISHALSRLRVVFADPLFTRRSDGLDPTPRALELAPRIEGVIEVLRAAISEGGTFDAGGAQRLFRLAANDHVMSLLTTALTGRLAAAAPGCRATWQFGGGADRFEALRRNTIDLAIGRVFRLPEGIVAEPLFEESFAVVARKGHPALGQGLTLEIYCALDHVLVSFRGNVRGSVDMALQRIGRERRVRTSVPLFSTSLAIIAASDCIATVPARLAARLGPFFDLDSFAPPMPIDNYTVSLLRHQRTVGDHGLDWLIGCIRESL</sequence>
<dbReference type="SUPFAM" id="SSF46785">
    <property type="entry name" value="Winged helix' DNA-binding domain"/>
    <property type="match status" value="1"/>
</dbReference>
<dbReference type="PANTHER" id="PTHR30118">
    <property type="entry name" value="HTH-TYPE TRANSCRIPTIONAL REGULATOR LEUO-RELATED"/>
    <property type="match status" value="1"/>
</dbReference>
<keyword evidence="2" id="KW-0536">Nodulation</keyword>
<proteinExistence type="inferred from homology"/>
<dbReference type="GO" id="GO:0003677">
    <property type="term" value="F:DNA binding"/>
    <property type="evidence" value="ECO:0007669"/>
    <property type="project" value="UniProtKB-KW"/>
</dbReference>
<comment type="similarity">
    <text evidence="1">Belongs to the LysR transcriptional regulatory family.</text>
</comment>
<reference evidence="7 8" key="1">
    <citation type="submission" date="2019-04" db="EMBL/GenBank/DDBJ databases">
        <title>Phreatobacter aquaticus sp. nov.</title>
        <authorList>
            <person name="Choi A."/>
        </authorList>
    </citation>
    <scope>NUCLEOTIDE SEQUENCE [LARGE SCALE GENOMIC DNA]</scope>
    <source>
        <strain evidence="7 8">KCTC 52518</strain>
    </source>
</reference>
<dbReference type="RefSeq" id="WP_136962301.1">
    <property type="nucleotide sequence ID" value="NZ_CP039690.1"/>
</dbReference>
<dbReference type="Proteomes" id="UP000298781">
    <property type="component" value="Chromosome"/>
</dbReference>
<keyword evidence="4" id="KW-0238">DNA-binding</keyword>
<dbReference type="KEGG" id="pstg:E8M01_23030"/>
<dbReference type="Gene3D" id="1.10.10.10">
    <property type="entry name" value="Winged helix-like DNA-binding domain superfamily/Winged helix DNA-binding domain"/>
    <property type="match status" value="1"/>
</dbReference>
<evidence type="ECO:0000256" key="3">
    <source>
        <dbReference type="ARBA" id="ARBA00023015"/>
    </source>
</evidence>
<dbReference type="OrthoDB" id="528082at2"/>
<keyword evidence="3" id="KW-0805">Transcription regulation</keyword>
<feature type="domain" description="HTH lysR-type" evidence="6">
    <location>
        <begin position="12"/>
        <end position="69"/>
    </location>
</feature>
<organism evidence="7 8">
    <name type="scientific">Phreatobacter stygius</name>
    <dbReference type="NCBI Taxonomy" id="1940610"/>
    <lineage>
        <taxon>Bacteria</taxon>
        <taxon>Pseudomonadati</taxon>
        <taxon>Pseudomonadota</taxon>
        <taxon>Alphaproteobacteria</taxon>
        <taxon>Hyphomicrobiales</taxon>
        <taxon>Phreatobacteraceae</taxon>
        <taxon>Phreatobacter</taxon>
    </lineage>
</organism>
<evidence type="ECO:0000256" key="2">
    <source>
        <dbReference type="ARBA" id="ARBA00022458"/>
    </source>
</evidence>
<dbReference type="InterPro" id="IPR036390">
    <property type="entry name" value="WH_DNA-bd_sf"/>
</dbReference>
<keyword evidence="8" id="KW-1185">Reference proteome</keyword>
<dbReference type="InterPro" id="IPR036388">
    <property type="entry name" value="WH-like_DNA-bd_sf"/>
</dbReference>
<evidence type="ECO:0000256" key="5">
    <source>
        <dbReference type="ARBA" id="ARBA00023163"/>
    </source>
</evidence>
<dbReference type="InterPro" id="IPR000847">
    <property type="entry name" value="LysR_HTH_N"/>
</dbReference>
<dbReference type="InterPro" id="IPR050389">
    <property type="entry name" value="LysR-type_TF"/>
</dbReference>
<evidence type="ECO:0000313" key="8">
    <source>
        <dbReference type="Proteomes" id="UP000298781"/>
    </source>
</evidence>
<dbReference type="Pfam" id="PF03466">
    <property type="entry name" value="LysR_substrate"/>
    <property type="match status" value="1"/>
</dbReference>
<evidence type="ECO:0000259" key="6">
    <source>
        <dbReference type="PROSITE" id="PS50931"/>
    </source>
</evidence>
<dbReference type="EMBL" id="CP039690">
    <property type="protein sequence ID" value="QCI66863.1"/>
    <property type="molecule type" value="Genomic_DNA"/>
</dbReference>
<name>A0A4D7B7K5_9HYPH</name>
<dbReference type="InterPro" id="IPR005119">
    <property type="entry name" value="LysR_subst-bd"/>
</dbReference>
<protein>
    <submittedName>
        <fullName evidence="7">LysR family transcriptional regulator</fullName>
    </submittedName>
</protein>
<dbReference type="InterPro" id="IPR037402">
    <property type="entry name" value="YidZ_PBP2"/>
</dbReference>
<evidence type="ECO:0000256" key="1">
    <source>
        <dbReference type="ARBA" id="ARBA00009437"/>
    </source>
</evidence>
<dbReference type="AlphaFoldDB" id="A0A4D7B7K5"/>
<dbReference type="SUPFAM" id="SSF53850">
    <property type="entry name" value="Periplasmic binding protein-like II"/>
    <property type="match status" value="1"/>
</dbReference>
<accession>A0A4D7B7K5</accession>
<dbReference type="CDD" id="cd08417">
    <property type="entry name" value="PBP2_Nitroaromatics_like"/>
    <property type="match status" value="1"/>
</dbReference>
<dbReference type="PANTHER" id="PTHR30118:SF15">
    <property type="entry name" value="TRANSCRIPTIONAL REGULATORY PROTEIN"/>
    <property type="match status" value="1"/>
</dbReference>
<evidence type="ECO:0000256" key="4">
    <source>
        <dbReference type="ARBA" id="ARBA00023125"/>
    </source>
</evidence>
<dbReference type="GO" id="GO:0003700">
    <property type="term" value="F:DNA-binding transcription factor activity"/>
    <property type="evidence" value="ECO:0007669"/>
    <property type="project" value="InterPro"/>
</dbReference>